<feature type="domain" description="Pericentrin/AKAP-450 centrosomal targeting" evidence="9">
    <location>
        <begin position="3283"/>
        <end position="3364"/>
    </location>
</feature>
<feature type="coiled-coil region" evidence="6">
    <location>
        <begin position="1177"/>
        <end position="1211"/>
    </location>
</feature>
<feature type="coiled-coil region" evidence="6">
    <location>
        <begin position="764"/>
        <end position="813"/>
    </location>
</feature>
<dbReference type="OrthoDB" id="2020852at2759"/>
<feature type="coiled-coil region" evidence="6">
    <location>
        <begin position="2200"/>
        <end position="2269"/>
    </location>
</feature>
<dbReference type="Proteomes" id="UP000076420">
    <property type="component" value="Unassembled WGS sequence"/>
</dbReference>
<evidence type="ECO:0000313" key="11">
    <source>
        <dbReference type="Proteomes" id="UP000076420"/>
    </source>
</evidence>
<keyword evidence="4 6" id="KW-0175">Coiled coil</keyword>
<keyword evidence="3" id="KW-0597">Phosphoprotein</keyword>
<dbReference type="InterPro" id="IPR019528">
    <property type="entry name" value="PACT_domain"/>
</dbReference>
<evidence type="ECO:0000256" key="3">
    <source>
        <dbReference type="ARBA" id="ARBA00022553"/>
    </source>
</evidence>
<comment type="subcellular location">
    <subcellularLocation>
        <location evidence="1">Cytoplasm</location>
        <location evidence="1">Cytoskeleton</location>
        <location evidence="1">Microtubule organizing center</location>
        <location evidence="1">Centrosome</location>
    </subcellularLocation>
</comment>
<feature type="coiled-coil region" evidence="6">
    <location>
        <begin position="3028"/>
        <end position="3076"/>
    </location>
</feature>
<feature type="coiled-coil region" evidence="6">
    <location>
        <begin position="909"/>
        <end position="936"/>
    </location>
</feature>
<evidence type="ECO:0000256" key="6">
    <source>
        <dbReference type="SAM" id="Coils"/>
    </source>
</evidence>
<evidence type="ECO:0000256" key="8">
    <source>
        <dbReference type="SAM" id="Phobius"/>
    </source>
</evidence>
<feature type="coiled-coil region" evidence="6">
    <location>
        <begin position="412"/>
        <end position="467"/>
    </location>
</feature>
<feature type="region of interest" description="Disordered" evidence="7">
    <location>
        <begin position="2438"/>
        <end position="2464"/>
    </location>
</feature>
<dbReference type="GO" id="GO:0007165">
    <property type="term" value="P:signal transduction"/>
    <property type="evidence" value="ECO:0007669"/>
    <property type="project" value="InterPro"/>
</dbReference>
<feature type="compositionally biased region" description="Polar residues" evidence="7">
    <location>
        <begin position="2453"/>
        <end position="2464"/>
    </location>
</feature>
<feature type="compositionally biased region" description="Basic and acidic residues" evidence="7">
    <location>
        <begin position="3449"/>
        <end position="3467"/>
    </location>
</feature>
<keyword evidence="8" id="KW-0472">Membrane</keyword>
<feature type="coiled-coil region" evidence="6">
    <location>
        <begin position="1834"/>
        <end position="2150"/>
    </location>
</feature>
<feature type="transmembrane region" description="Helical" evidence="8">
    <location>
        <begin position="1285"/>
        <end position="1318"/>
    </location>
</feature>
<keyword evidence="8" id="KW-1133">Transmembrane helix</keyword>
<feature type="region of interest" description="Disordered" evidence="7">
    <location>
        <begin position="3386"/>
        <end position="3409"/>
    </location>
</feature>
<evidence type="ECO:0000256" key="5">
    <source>
        <dbReference type="ARBA" id="ARBA00023212"/>
    </source>
</evidence>
<feature type="transmembrane region" description="Helical" evidence="8">
    <location>
        <begin position="1253"/>
        <end position="1273"/>
    </location>
</feature>
<keyword evidence="2" id="KW-0963">Cytoplasm</keyword>
<protein>
    <recommendedName>
        <fullName evidence="9">Pericentrin/AKAP-450 centrosomal targeting domain-containing protein</fullName>
    </recommendedName>
</protein>
<feature type="coiled-coil region" evidence="6">
    <location>
        <begin position="242"/>
        <end position="276"/>
    </location>
</feature>
<feature type="coiled-coil region" evidence="6">
    <location>
        <begin position="523"/>
        <end position="571"/>
    </location>
</feature>
<evidence type="ECO:0000256" key="2">
    <source>
        <dbReference type="ARBA" id="ARBA00022490"/>
    </source>
</evidence>
<reference evidence="10" key="1">
    <citation type="submission" date="2020-05" db="UniProtKB">
        <authorList>
            <consortium name="EnsemblMetazoa"/>
        </authorList>
    </citation>
    <scope>IDENTIFICATION</scope>
    <source>
        <strain evidence="10">BB02</strain>
    </source>
</reference>
<gene>
    <name evidence="10" type="primary">106054580</name>
</gene>
<dbReference type="Pfam" id="PF10495">
    <property type="entry name" value="PACT_coil_coil"/>
    <property type="match status" value="1"/>
</dbReference>
<feature type="region of interest" description="Disordered" evidence="7">
    <location>
        <begin position="1530"/>
        <end position="1553"/>
    </location>
</feature>
<evidence type="ECO:0000313" key="10">
    <source>
        <dbReference type="EnsemblMetazoa" id="BGLB001183-PB"/>
    </source>
</evidence>
<dbReference type="PANTHER" id="PTHR44981">
    <property type="entry name" value="PERICENTRIN-LIKE PROTEIN, ISOFORM F"/>
    <property type="match status" value="1"/>
</dbReference>
<feature type="coiled-coil region" evidence="6">
    <location>
        <begin position="2902"/>
        <end position="2945"/>
    </location>
</feature>
<feature type="region of interest" description="Disordered" evidence="7">
    <location>
        <begin position="354"/>
        <end position="375"/>
    </location>
</feature>
<dbReference type="PANTHER" id="PTHR44981:SF2">
    <property type="entry name" value="PERICENTRIN-LIKE PROTEIN, ISOFORM F"/>
    <property type="match status" value="1"/>
</dbReference>
<feature type="compositionally biased region" description="Polar residues" evidence="7">
    <location>
        <begin position="3430"/>
        <end position="3447"/>
    </location>
</feature>
<feature type="region of interest" description="Disordered" evidence="7">
    <location>
        <begin position="2568"/>
        <end position="2592"/>
    </location>
</feature>
<feature type="coiled-coil region" evidence="6">
    <location>
        <begin position="2742"/>
        <end position="2861"/>
    </location>
</feature>
<dbReference type="InterPro" id="IPR028745">
    <property type="entry name" value="AKAP9/Pericentrin"/>
</dbReference>
<feature type="coiled-coil region" evidence="6">
    <location>
        <begin position="1568"/>
        <end position="1777"/>
    </location>
</feature>
<feature type="compositionally biased region" description="Basic and acidic residues" evidence="7">
    <location>
        <begin position="3510"/>
        <end position="3531"/>
    </location>
</feature>
<feature type="region of interest" description="Disordered" evidence="7">
    <location>
        <begin position="3507"/>
        <end position="3531"/>
    </location>
</feature>
<accession>A0A2C9JDW3</accession>
<evidence type="ECO:0000259" key="9">
    <source>
        <dbReference type="Pfam" id="PF10495"/>
    </source>
</evidence>
<dbReference type="GO" id="GO:0005737">
    <property type="term" value="C:cytoplasm"/>
    <property type="evidence" value="ECO:0007669"/>
    <property type="project" value="UniProtKB-ARBA"/>
</dbReference>
<evidence type="ECO:0000256" key="1">
    <source>
        <dbReference type="ARBA" id="ARBA00004300"/>
    </source>
</evidence>
<dbReference type="STRING" id="6526.A0A2C9JDW3"/>
<feature type="coiled-coil region" evidence="6">
    <location>
        <begin position="136"/>
        <end position="167"/>
    </location>
</feature>
<feature type="coiled-coil region" evidence="6">
    <location>
        <begin position="660"/>
        <end position="705"/>
    </location>
</feature>
<evidence type="ECO:0000256" key="7">
    <source>
        <dbReference type="SAM" id="MobiDB-lite"/>
    </source>
</evidence>
<feature type="compositionally biased region" description="Basic and acidic residues" evidence="7">
    <location>
        <begin position="2439"/>
        <end position="2450"/>
    </location>
</feature>
<keyword evidence="5" id="KW-0206">Cytoskeleton</keyword>
<feature type="region of interest" description="Disordered" evidence="7">
    <location>
        <begin position="1022"/>
        <end position="1064"/>
    </location>
</feature>
<feature type="coiled-coil region" evidence="6">
    <location>
        <begin position="3237"/>
        <end position="3264"/>
    </location>
</feature>
<dbReference type="VEuPathDB" id="VectorBase:BGLB001183"/>
<dbReference type="SUPFAM" id="SSF57997">
    <property type="entry name" value="Tropomyosin"/>
    <property type="match status" value="1"/>
</dbReference>
<organism evidence="10 11">
    <name type="scientific">Biomphalaria glabrata</name>
    <name type="common">Bloodfluke planorb</name>
    <name type="synonym">Freshwater snail</name>
    <dbReference type="NCBI Taxonomy" id="6526"/>
    <lineage>
        <taxon>Eukaryota</taxon>
        <taxon>Metazoa</taxon>
        <taxon>Spiralia</taxon>
        <taxon>Lophotrochozoa</taxon>
        <taxon>Mollusca</taxon>
        <taxon>Gastropoda</taxon>
        <taxon>Heterobranchia</taxon>
        <taxon>Euthyneura</taxon>
        <taxon>Panpulmonata</taxon>
        <taxon>Hygrophila</taxon>
        <taxon>Lymnaeoidea</taxon>
        <taxon>Planorbidae</taxon>
        <taxon>Biomphalaria</taxon>
    </lineage>
</organism>
<feature type="coiled-coil region" evidence="6">
    <location>
        <begin position="3167"/>
        <end position="3201"/>
    </location>
</feature>
<dbReference type="GO" id="GO:0005813">
    <property type="term" value="C:centrosome"/>
    <property type="evidence" value="ECO:0007669"/>
    <property type="project" value="UniProtKB-SubCell"/>
</dbReference>
<feature type="compositionally biased region" description="Polar residues" evidence="7">
    <location>
        <begin position="1029"/>
        <end position="1039"/>
    </location>
</feature>
<dbReference type="VEuPathDB" id="VectorBase:BGLAX_030910"/>
<name>A0A2C9JDW3_BIOGL</name>
<feature type="coiled-coil region" evidence="6">
    <location>
        <begin position="2334"/>
        <end position="2412"/>
    </location>
</feature>
<keyword evidence="8" id="KW-0812">Transmembrane</keyword>
<feature type="compositionally biased region" description="Basic and acidic residues" evidence="7">
    <location>
        <begin position="1042"/>
        <end position="1057"/>
    </location>
</feature>
<proteinExistence type="predicted"/>
<dbReference type="Gene3D" id="1.10.287.1490">
    <property type="match status" value="1"/>
</dbReference>
<evidence type="ECO:0000256" key="4">
    <source>
        <dbReference type="ARBA" id="ARBA00023054"/>
    </source>
</evidence>
<feature type="region of interest" description="Disordered" evidence="7">
    <location>
        <begin position="840"/>
        <end position="862"/>
    </location>
</feature>
<feature type="region of interest" description="Disordered" evidence="7">
    <location>
        <begin position="3429"/>
        <end position="3467"/>
    </location>
</feature>
<sequence>MEDGRMRVIGQNGKLGLCISWIPDGLIVELAQQKVDSLRIQYEHQVASLQRQLEAERRCDDEQLAQRQDDYAQAVLELRTKLDIELQDSLDQIIEELGQLHTLEMKQLIASQQDELSLELTALKLSMEQIYTTKAQLEATQQQELFQKQMEALEKRHEEELNRVKHDIVVPEVLEHFSETLTEDYNKLIQRISHELETKFVSDGDSGFGSHTSQELQSLLLNQQEEITMLRSKLLSEYGSLLQSRLETMTEHAEEVNKLEDQMKDIKNQCDHHMEHIQDSIKSQNEFEFKETDDHDRKYQESIDQLKEHYETVIEKMESEFTAKINALQDKYEEQLTSIVPFSTSLHTVLDSHAGKHHPISSRDNSVESGSFSESVEKDLSDQLKKLEADLLERDTAQQKLRNDLMNEQLRCETMVSEVSLLKQALDSLKAEHENIVSHSSDLELLLKEKEDLIVKLEKDKMESDKLYRDLLDTESKSAETKELSGAGDSLQDGVHSCTDFVQDTLLMANTNNSSYDCKNMSSSGHEDKVGRLEKLVEDLEHQLAAARDREEDLNKQMEEMEHAYQDMLESVKLELEHEKQVEIETLQSEFRVQLEVELKHQAAQLKSLCLENDDKEVLVADDSDQSLEEKLSLSINDIVTHVDTETLARSDQENDGSLVAELKQQLEELDTEKSRLVSEHEEELRALQKQLSEAEDRYDHLMQGIEAGEHAQLSKLFQDKYDKQLELAKSYLQKDFDEMLHEEKKSLVEKHRKLMIELMGDRSEEEKTMLENHQKELEQLRQSMNDQFQEERDKYTEEILRLNHELEEMQSSKSDQVESKHLTLPEINEIILNFQETTESTTSSLAGSRGDTSTPVKLNDSTDSLTALHMPEESAPLQQDDLNSSTDIPMRTFAEVLKSPPPLSTRERQEMINKIQQLSSQVESLTQQLADLHRNIPANDNSLSASNTLKEDDPALISMLKSDLDRISIERESIQRTNDRLLSLLSDSVKTYIGVEDTISRRLSQNSLFNNLVLDGTIAHSPRPGTLGVSQSRDSSPGTCRVEKEEDGDVSHDSHSIENTSFQSNGIDEGLEISQRLAECIFVGPDLDAEGEEILSDARGRLQTSISQLLELMERSCLQLQESKSTQQDLLEALAVRSREVDSLNNKCLELNSQISAEIEAKEYLGLELHKAEGLIAGYISEHDSLESQIQTLEQQRESMILELDTTRSRLEQFEQSRSELDSFREDLNHQQQVLQDNAGQEIQGSLLSHSVSSYSFILLPISILVGAYLLHRWYRPEQKTLSLPVNVTVVFGIGLACRLCALIVMILFSLSMFLFFILCTVDESRSVQDSGEGNPALLGEITSLTKDKRELANQLQQQLDLTHKRLLELETHSEELERQHDAALEEKLREIEDLRLQLESVERQLKASKSFVDEQISEREQEREEHQREIEKLQEILEAKERQLNAHQRLEIEIADLTEQLQSRMASQGAMHQHILDLQKALQDKELSAHDLKVWVAQLEKELDQKGDVEEQLKMKISRLEQQLTNKRDDSILDSAESSLRDTDKERTPPLFLSPVHTERQSSVSLEEELRRCQEFEQEMVHENKALKEQVQVQLLQISGLRNQLDELRQYSGMEADSDSSHLRIKLQAARDAVEKLEEKLSESQNRVESLENMLRIKTEESDQIRVKVTKILDMGDAVEENEHLKSQLEELQNQVSHLSSITSLSSLPPELLDEKNTEIQELKDKLTTLEKELSLSQEEVLLQKEKMCDLQARLKEKDEEINDLQDNIASIRRGEPFLDMSLPMNEEANNLLNISMTGRTCKTVTENEWASMHQEFEETILNKEAELCTLNEKLVQATQELDTKNQELENLKQTLSELQSDKDKLARLEEDVEHKDSELYSLTLNSEEMKQTIQEHIETIEILEQEIQKWEKQLSDVVEERDKLHSEIAEKDGKLDQFQIQIENYQQEIASLTNFQHELQKDFDTVQSMLEDKEKEVEALTQELTDNKGQAETLETLLHLERAVAALQKEVREKHNVIEEKEELICELQDKLEEMAENKKDELTKLKQQFTETQEELKIKQTALLDMQADREKLLSSQEELNSLQKNLEDKETMIEELESQLRLRQSRILDLEGELESLKEEMRKELKEKDEVIDRLENRIVTEEVTLAEDNPLVSTVHSNGLMDENNSALEDVSYQRAALSIREIEEKLVQSCQDLSERDKEIETLQAEIQSLQQGATDVQQLELKVKELQGLLQEQEETSQLQMTEHQKVIFKLQRELADLKAATESQPRQEARISRSAVFSSLSSSLDEEGQGAVGMTRWDSEPAGLAQGSRESIYLRLNMTEAARVTRQQQRELHQKNYELENLRQNLERWLKIKDECVSDVVVKEKETIIVNLRSEIETIRQEISEKEEMVTSLRAEIENLRTHHTEELAKRDHQITQLQEEIYLVKSVKTHTDSSKSHTDSSKQSLSPETKQSISHLKLQLRKAHAALEEMQGTRMMSEDVDEDSEDVAAQKVKLKLEVDKLREMLKSKEDEFTLFKTTVQIEQDEVLKRSLEEQKQRLEEHHKQELHELMLEYEEQMEVKEDKSDDEDKETDRKSTSESVTWTADDTMPERLQVLLMQLNELGEHFLSVSDLRYLQQYLSPLRLNQTAQADSVRIQNLQEFDETVEAMRKLFRSVEALVDSQATEMSQDWRAEVLLALSDVYMKEKDLITAEIYEANASHSEMDILTKLETRLQHLADVHESSMDIMIQADRRSLVSELDNLKRELLETKRQLQNVKDELGHQVSHLEENKSKLEWKLQRQVQMLECKIQQEVVIQDDLKKSLKSERQRLSELTLQSTHDKSHLLELQSELSSAQIQLSKARDSLQREQHRFSSITNSKQQQKEIFNCNYIQKLQEELLKERQRCYQFSQAEDEARRELSEVANENTSLQKRLSNLQKELEVQQEKLHNEQMERESNSQMVLNLKEILASEREHHRIVLEKERTQSLDLKKEIETMKVRQEKTETMKSQYQQLEISSDQTDGINGFKSSDNEDRTAQLKLVETDRERLRVKVNNLEHELERIQSKMEELETELEQARRTRETLHHTQLHTVTHSNGAIYSTLANDNLEERLGECCSKLQSVAQQLDNLTLTSHQHKGVFVQNQNTLVSVVSQLKQLEGEIKERGTTISENGSSPEQVNRLLEHNQQLAEHVRQLKTEKKELVSSLQDIKTKMQDTRHKQMQLPQYLSDTASEDGGAVYDRTVWASERLGLQMALDSAEHEIQRLRTEIQQFRAKIHSDATHADVDKTSRLYGKYLRAESFRKALIYQKKYLLLLLGGYRDTEQETLIILASMGGFPHPLGSSYRRKRSKAFTIFRSAGRVIIAISRMKYMVRKWKRATRVGSPVMAGQIPSHISYVPSNSSYPKHKRHQPSYTEQPQASREVFSSEAYYKSSDDYLAANGATSSAPTRHHSFITTPPTRDLHRSSKPSGKERTKRDLFAVDKTLSSDRLQNGGHKVQDSDDFLLYLQNIHKQLSEGEFGSGRDLHTSNVMDHRSRGGLDKY</sequence>
<dbReference type="GO" id="GO:0060090">
    <property type="term" value="F:molecular adaptor activity"/>
    <property type="evidence" value="ECO:0007669"/>
    <property type="project" value="InterPro"/>
</dbReference>
<dbReference type="KEGG" id="bgt:106054580"/>
<feature type="coiled-coil region" evidence="6">
    <location>
        <begin position="1343"/>
        <end position="1469"/>
    </location>
</feature>
<dbReference type="EnsemblMetazoa" id="BGLB001183-RB">
    <property type="protein sequence ID" value="BGLB001183-PB"/>
    <property type="gene ID" value="BGLB001183"/>
</dbReference>
<feature type="compositionally biased region" description="Basic and acidic residues" evidence="7">
    <location>
        <begin position="1541"/>
        <end position="1550"/>
    </location>
</feature>